<dbReference type="EMBL" id="LXQA011358111">
    <property type="protein sequence ID" value="MCI94504.1"/>
    <property type="molecule type" value="Genomic_DNA"/>
</dbReference>
<dbReference type="AlphaFoldDB" id="A0A392W1G1"/>
<organism evidence="1 2">
    <name type="scientific">Trifolium medium</name>
    <dbReference type="NCBI Taxonomy" id="97028"/>
    <lineage>
        <taxon>Eukaryota</taxon>
        <taxon>Viridiplantae</taxon>
        <taxon>Streptophyta</taxon>
        <taxon>Embryophyta</taxon>
        <taxon>Tracheophyta</taxon>
        <taxon>Spermatophyta</taxon>
        <taxon>Magnoliopsida</taxon>
        <taxon>eudicotyledons</taxon>
        <taxon>Gunneridae</taxon>
        <taxon>Pentapetalae</taxon>
        <taxon>rosids</taxon>
        <taxon>fabids</taxon>
        <taxon>Fabales</taxon>
        <taxon>Fabaceae</taxon>
        <taxon>Papilionoideae</taxon>
        <taxon>50 kb inversion clade</taxon>
        <taxon>NPAAA clade</taxon>
        <taxon>Hologalegina</taxon>
        <taxon>IRL clade</taxon>
        <taxon>Trifolieae</taxon>
        <taxon>Trifolium</taxon>
    </lineage>
</organism>
<evidence type="ECO:0008006" key="3">
    <source>
        <dbReference type="Google" id="ProtNLM"/>
    </source>
</evidence>
<evidence type="ECO:0000313" key="2">
    <source>
        <dbReference type="Proteomes" id="UP000265520"/>
    </source>
</evidence>
<protein>
    <recommendedName>
        <fullName evidence="3">DNA2/NAM7 helicase helicase domain-containing protein</fullName>
    </recommendedName>
</protein>
<reference evidence="1 2" key="1">
    <citation type="journal article" date="2018" name="Front. Plant Sci.">
        <title>Red Clover (Trifolium pratense) and Zigzag Clover (T. medium) - A Picture of Genomic Similarities and Differences.</title>
        <authorList>
            <person name="Dluhosova J."/>
            <person name="Istvanek J."/>
            <person name="Nedelnik J."/>
            <person name="Repkova J."/>
        </authorList>
    </citation>
    <scope>NUCLEOTIDE SEQUENCE [LARGE SCALE GENOMIC DNA]</scope>
    <source>
        <strain evidence="2">cv. 10/8</strain>
        <tissue evidence="1">Leaf</tissue>
    </source>
</reference>
<sequence length="33" mass="3695">MIFCTASSSSRLHTEGLDRLEMLVIDEAAQLKE</sequence>
<keyword evidence="2" id="KW-1185">Reference proteome</keyword>
<feature type="non-terminal residue" evidence="1">
    <location>
        <position position="33"/>
    </location>
</feature>
<name>A0A392W1G1_9FABA</name>
<accession>A0A392W1G1</accession>
<dbReference type="Proteomes" id="UP000265520">
    <property type="component" value="Unassembled WGS sequence"/>
</dbReference>
<comment type="caution">
    <text evidence="1">The sequence shown here is derived from an EMBL/GenBank/DDBJ whole genome shotgun (WGS) entry which is preliminary data.</text>
</comment>
<proteinExistence type="predicted"/>
<evidence type="ECO:0000313" key="1">
    <source>
        <dbReference type="EMBL" id="MCI94504.1"/>
    </source>
</evidence>